<organism evidence="1 2">
    <name type="scientific">Methylobacterium hispanicum</name>
    <dbReference type="NCBI Taxonomy" id="270350"/>
    <lineage>
        <taxon>Bacteria</taxon>
        <taxon>Pseudomonadati</taxon>
        <taxon>Pseudomonadota</taxon>
        <taxon>Alphaproteobacteria</taxon>
        <taxon>Hyphomicrobiales</taxon>
        <taxon>Methylobacteriaceae</taxon>
        <taxon>Methylobacterium</taxon>
    </lineage>
</organism>
<dbReference type="RefSeq" id="WP_066926034.1">
    <property type="nucleotide sequence ID" value="NZ_BPQO01000046.1"/>
</dbReference>
<gene>
    <name evidence="1" type="ORF">BHAOGJBA_6043</name>
</gene>
<dbReference type="EMBL" id="BPQO01000046">
    <property type="protein sequence ID" value="GJD92489.1"/>
    <property type="molecule type" value="Genomic_DNA"/>
</dbReference>
<sequence length="74" mass="7911">MAEPGRDPEMLDALRRLAALLEVPVEAFEALADDYGRRIARAYLDVDGAANRRALADTVVAIAGTMNIRAAGGR</sequence>
<reference evidence="1" key="2">
    <citation type="submission" date="2021-08" db="EMBL/GenBank/DDBJ databases">
        <authorList>
            <person name="Tani A."/>
            <person name="Ola A."/>
            <person name="Ogura Y."/>
            <person name="Katsura K."/>
            <person name="Hayashi T."/>
        </authorList>
    </citation>
    <scope>NUCLEOTIDE SEQUENCE</scope>
    <source>
        <strain evidence="1">DSM 16372</strain>
    </source>
</reference>
<keyword evidence="2" id="KW-1185">Reference proteome</keyword>
<name>A0AAV4ZXT1_9HYPH</name>
<reference evidence="1" key="1">
    <citation type="journal article" date="2016" name="Front. Microbiol.">
        <title>Genome Sequence of the Piezophilic, Mesophilic Sulfate-Reducing Bacterium Desulfovibrio indicus J2T.</title>
        <authorList>
            <person name="Cao J."/>
            <person name="Maignien L."/>
            <person name="Shao Z."/>
            <person name="Alain K."/>
            <person name="Jebbar M."/>
        </authorList>
    </citation>
    <scope>NUCLEOTIDE SEQUENCE</scope>
    <source>
        <strain evidence="1">DSM 16372</strain>
    </source>
</reference>
<evidence type="ECO:0000313" key="2">
    <source>
        <dbReference type="Proteomes" id="UP001055247"/>
    </source>
</evidence>
<proteinExistence type="predicted"/>
<evidence type="ECO:0000313" key="1">
    <source>
        <dbReference type="EMBL" id="GJD92489.1"/>
    </source>
</evidence>
<dbReference type="AlphaFoldDB" id="A0AAV4ZXT1"/>
<dbReference type="Proteomes" id="UP001055247">
    <property type="component" value="Unassembled WGS sequence"/>
</dbReference>
<comment type="caution">
    <text evidence="1">The sequence shown here is derived from an EMBL/GenBank/DDBJ whole genome shotgun (WGS) entry which is preliminary data.</text>
</comment>
<accession>A0AAV4ZXT1</accession>
<protein>
    <submittedName>
        <fullName evidence="1">Uncharacterized protein</fullName>
    </submittedName>
</protein>